<proteinExistence type="predicted"/>
<protein>
    <submittedName>
        <fullName evidence="2">2-hydroxyhepta-2,4-diene-1,7-dioate isomerase</fullName>
    </submittedName>
</protein>
<name>A0A2L0UJR9_9MICC</name>
<dbReference type="InterPro" id="IPR018833">
    <property type="entry name" value="Rv2993c-like_N"/>
</dbReference>
<evidence type="ECO:0000313" key="2">
    <source>
        <dbReference type="EMBL" id="AUZ89497.1"/>
    </source>
</evidence>
<dbReference type="Proteomes" id="UP000239187">
    <property type="component" value="Chromosome"/>
</dbReference>
<dbReference type="Gene3D" id="2.30.30.370">
    <property type="entry name" value="FAH"/>
    <property type="match status" value="1"/>
</dbReference>
<dbReference type="Pfam" id="PF10370">
    <property type="entry name" value="Rv2993c-like_N"/>
    <property type="match status" value="1"/>
</dbReference>
<keyword evidence="2" id="KW-0413">Isomerase</keyword>
<dbReference type="GO" id="GO:0016853">
    <property type="term" value="F:isomerase activity"/>
    <property type="evidence" value="ECO:0007669"/>
    <property type="project" value="UniProtKB-KW"/>
</dbReference>
<accession>A0A2L0UJR9</accession>
<dbReference type="RefSeq" id="WP_208741888.1">
    <property type="nucleotide sequence ID" value="NZ_CP024915.1"/>
</dbReference>
<dbReference type="AlphaFoldDB" id="A0A2L0UJR9"/>
<reference evidence="2 3" key="1">
    <citation type="submission" date="2017-11" db="EMBL/GenBank/DDBJ databases">
        <title>Draft genome of Arthrobacter agilis strain UMCV2, a plant growth-promoting rhizobacterium and biocontrol capacity of phytopathogenic fungi.</title>
        <authorList>
            <person name="Martinez-Camara R."/>
            <person name="Santoyo G."/>
            <person name="Moreno-Hagelsieb G."/>
            <person name="Valencia-Cantero E."/>
        </authorList>
    </citation>
    <scope>NUCLEOTIDE SEQUENCE [LARGE SCALE GENOMIC DNA]</scope>
    <source>
        <strain evidence="2 3">UMCV2</strain>
    </source>
</reference>
<organism evidence="2 3">
    <name type="scientific">Arthrobacter agilis</name>
    <dbReference type="NCBI Taxonomy" id="37921"/>
    <lineage>
        <taxon>Bacteria</taxon>
        <taxon>Bacillati</taxon>
        <taxon>Actinomycetota</taxon>
        <taxon>Actinomycetes</taxon>
        <taxon>Micrococcales</taxon>
        <taxon>Micrococcaceae</taxon>
        <taxon>Arthrobacter</taxon>
    </lineage>
</organism>
<evidence type="ECO:0000259" key="1">
    <source>
        <dbReference type="Pfam" id="PF10370"/>
    </source>
</evidence>
<dbReference type="EMBL" id="CP024915">
    <property type="protein sequence ID" value="AUZ89497.1"/>
    <property type="molecule type" value="Genomic_DNA"/>
</dbReference>
<gene>
    <name evidence="2" type="ORF">CVO76_16565</name>
</gene>
<sequence>MRIARFVVNDDPLFGVVEGAAGSEEVAVIQGDPFYAGVQLTGVRHALEDVRLLA</sequence>
<feature type="domain" description="Rv2993c-like N-terminal" evidence="1">
    <location>
        <begin position="1"/>
        <end position="54"/>
    </location>
</feature>
<feature type="non-terminal residue" evidence="2">
    <location>
        <position position="54"/>
    </location>
</feature>
<evidence type="ECO:0000313" key="3">
    <source>
        <dbReference type="Proteomes" id="UP000239187"/>
    </source>
</evidence>